<protein>
    <recommendedName>
        <fullName evidence="2">Protein-L-isoaspartate O-methyltransferase</fullName>
    </recommendedName>
</protein>
<feature type="non-terminal residue" evidence="1">
    <location>
        <position position="1"/>
    </location>
</feature>
<accession>A0A3B0Z694</accession>
<reference evidence="1" key="1">
    <citation type="submission" date="2018-06" db="EMBL/GenBank/DDBJ databases">
        <authorList>
            <person name="Zhirakovskaya E."/>
        </authorList>
    </citation>
    <scope>NUCLEOTIDE SEQUENCE</scope>
</reference>
<sequence length="41" mass="4738">PPIMQALLITRTGDQEWREESLFEISIPPLINAPQPDAFRF</sequence>
<name>A0A3B0Z694_9ZZZZ</name>
<evidence type="ECO:0000313" key="1">
    <source>
        <dbReference type="EMBL" id="VAW83007.1"/>
    </source>
</evidence>
<organism evidence="1">
    <name type="scientific">hydrothermal vent metagenome</name>
    <dbReference type="NCBI Taxonomy" id="652676"/>
    <lineage>
        <taxon>unclassified sequences</taxon>
        <taxon>metagenomes</taxon>
        <taxon>ecological metagenomes</taxon>
    </lineage>
</organism>
<proteinExistence type="predicted"/>
<dbReference type="AlphaFoldDB" id="A0A3B0Z694"/>
<evidence type="ECO:0008006" key="2">
    <source>
        <dbReference type="Google" id="ProtNLM"/>
    </source>
</evidence>
<gene>
    <name evidence="1" type="ORF">MNBD_GAMMA14-845</name>
</gene>
<dbReference type="EMBL" id="UOFM01000506">
    <property type="protein sequence ID" value="VAW83007.1"/>
    <property type="molecule type" value="Genomic_DNA"/>
</dbReference>